<protein>
    <submittedName>
        <fullName evidence="4">AraC family transcriptional regulator with amidase-like domain</fullName>
    </submittedName>
</protein>
<dbReference type="AlphaFoldDB" id="A0A4R6WRD5"/>
<dbReference type="EMBL" id="SNYW01000009">
    <property type="protein sequence ID" value="TDQ81357.1"/>
    <property type="molecule type" value="Genomic_DNA"/>
</dbReference>
<dbReference type="SUPFAM" id="SSF46689">
    <property type="entry name" value="Homeodomain-like"/>
    <property type="match status" value="2"/>
</dbReference>
<dbReference type="SMART" id="SM00342">
    <property type="entry name" value="HTH_ARAC"/>
    <property type="match status" value="1"/>
</dbReference>
<dbReference type="PANTHER" id="PTHR43130">
    <property type="entry name" value="ARAC-FAMILY TRANSCRIPTIONAL REGULATOR"/>
    <property type="match status" value="1"/>
</dbReference>
<organism evidence="4 5">
    <name type="scientific">Dongia mobilis</name>
    <dbReference type="NCBI Taxonomy" id="578943"/>
    <lineage>
        <taxon>Bacteria</taxon>
        <taxon>Pseudomonadati</taxon>
        <taxon>Pseudomonadota</taxon>
        <taxon>Alphaproteobacteria</taxon>
        <taxon>Rhodospirillales</taxon>
        <taxon>Dongiaceae</taxon>
        <taxon>Dongia</taxon>
    </lineage>
</organism>
<reference evidence="4 5" key="1">
    <citation type="submission" date="2019-03" db="EMBL/GenBank/DDBJ databases">
        <title>Genomic Encyclopedia of Type Strains, Phase III (KMG-III): the genomes of soil and plant-associated and newly described type strains.</title>
        <authorList>
            <person name="Whitman W."/>
        </authorList>
    </citation>
    <scope>NUCLEOTIDE SEQUENCE [LARGE SCALE GENOMIC DNA]</scope>
    <source>
        <strain evidence="4 5">CGMCC 1.7660</strain>
    </source>
</reference>
<dbReference type="Pfam" id="PF12833">
    <property type="entry name" value="HTH_18"/>
    <property type="match status" value="1"/>
</dbReference>
<dbReference type="InterPro" id="IPR002818">
    <property type="entry name" value="DJ-1/PfpI"/>
</dbReference>
<dbReference type="InterPro" id="IPR029062">
    <property type="entry name" value="Class_I_gatase-like"/>
</dbReference>
<dbReference type="InterPro" id="IPR018060">
    <property type="entry name" value="HTH_AraC"/>
</dbReference>
<dbReference type="RefSeq" id="WP_133613914.1">
    <property type="nucleotide sequence ID" value="NZ_SNYW01000009.1"/>
</dbReference>
<sequence>MIEQSAPRPLRIRLVALPETTPSSLYSLLEVLSAVGTIWPEMTGEPPAGRLFDVAIIAQARDPLTCALGVTVTPQLAFHEPDQADIAIVTDLAVDPAHEPRGRWPEAAEWLRRQYAGGATICSVCTGSLLLAGAGLLDGLEATTHWSAAEQFARCFPDVILRPERILVPAGTEHRVVTSGGAASWEELALYLITRFSSPEEAVRAAKLFVLGDRSEGQLPFATLGRPKSHEDAVIADAQTWLADNYDQAFPVAAMVARAGLPERTFARRFKAATGYAPVDYVQALRIEEAKQLLETSDTATDLVGMAVGYDDPAHFRRLFKRRTGTTPSRYRQRFQGLTRQPGTA</sequence>
<name>A0A4R6WRD5_9PROT</name>
<evidence type="ECO:0000313" key="4">
    <source>
        <dbReference type="EMBL" id="TDQ81357.1"/>
    </source>
</evidence>
<gene>
    <name evidence="4" type="ORF">A8950_2425</name>
</gene>
<evidence type="ECO:0000256" key="2">
    <source>
        <dbReference type="ARBA" id="ARBA00023163"/>
    </source>
</evidence>
<dbReference type="OrthoDB" id="9793422at2"/>
<dbReference type="PANTHER" id="PTHR43130:SF3">
    <property type="entry name" value="HTH-TYPE TRANSCRIPTIONAL REGULATOR RV1931C"/>
    <property type="match status" value="1"/>
</dbReference>
<evidence type="ECO:0000256" key="1">
    <source>
        <dbReference type="ARBA" id="ARBA00023015"/>
    </source>
</evidence>
<dbReference type="PROSITE" id="PS01124">
    <property type="entry name" value="HTH_ARAC_FAMILY_2"/>
    <property type="match status" value="1"/>
</dbReference>
<feature type="domain" description="HTH araC/xylS-type" evidence="3">
    <location>
        <begin position="236"/>
        <end position="334"/>
    </location>
</feature>
<accession>A0A4R6WRD5</accession>
<dbReference type="Proteomes" id="UP000295783">
    <property type="component" value="Unassembled WGS sequence"/>
</dbReference>
<keyword evidence="2" id="KW-0804">Transcription</keyword>
<evidence type="ECO:0000259" key="3">
    <source>
        <dbReference type="PROSITE" id="PS01124"/>
    </source>
</evidence>
<dbReference type="Gene3D" id="1.10.10.60">
    <property type="entry name" value="Homeodomain-like"/>
    <property type="match status" value="2"/>
</dbReference>
<proteinExistence type="predicted"/>
<dbReference type="GO" id="GO:0043565">
    <property type="term" value="F:sequence-specific DNA binding"/>
    <property type="evidence" value="ECO:0007669"/>
    <property type="project" value="InterPro"/>
</dbReference>
<evidence type="ECO:0000313" key="5">
    <source>
        <dbReference type="Proteomes" id="UP000295783"/>
    </source>
</evidence>
<dbReference type="InterPro" id="IPR009057">
    <property type="entry name" value="Homeodomain-like_sf"/>
</dbReference>
<dbReference type="Gene3D" id="3.40.50.880">
    <property type="match status" value="1"/>
</dbReference>
<dbReference type="SUPFAM" id="SSF52317">
    <property type="entry name" value="Class I glutamine amidotransferase-like"/>
    <property type="match status" value="1"/>
</dbReference>
<keyword evidence="1" id="KW-0805">Transcription regulation</keyword>
<dbReference type="Pfam" id="PF01965">
    <property type="entry name" value="DJ-1_PfpI"/>
    <property type="match status" value="1"/>
</dbReference>
<comment type="caution">
    <text evidence="4">The sequence shown here is derived from an EMBL/GenBank/DDBJ whole genome shotgun (WGS) entry which is preliminary data.</text>
</comment>
<dbReference type="GO" id="GO:0003700">
    <property type="term" value="F:DNA-binding transcription factor activity"/>
    <property type="evidence" value="ECO:0007669"/>
    <property type="project" value="InterPro"/>
</dbReference>
<keyword evidence="5" id="KW-1185">Reference proteome</keyword>
<dbReference type="InterPro" id="IPR052158">
    <property type="entry name" value="INH-QAR"/>
</dbReference>